<name>A0A423WD12_9PEZI</name>
<feature type="region of interest" description="Disordered" evidence="1">
    <location>
        <begin position="268"/>
        <end position="313"/>
    </location>
</feature>
<proteinExistence type="predicted"/>
<keyword evidence="3" id="KW-1185">Reference proteome</keyword>
<dbReference type="EMBL" id="LKEA01000019">
    <property type="protein sequence ID" value="ROW01249.1"/>
    <property type="molecule type" value="Genomic_DNA"/>
</dbReference>
<dbReference type="AlphaFoldDB" id="A0A423WD12"/>
<evidence type="ECO:0000313" key="2">
    <source>
        <dbReference type="EMBL" id="ROW01249.1"/>
    </source>
</evidence>
<sequence length="472" mass="51520">MASATAGSCQTAEGIEAAIEDEILHNVSKDSTSTPLIINLPAFPTQNVEDVGSYLPRFLHNFPTATIHYRWTDRQGDLKTFPKHGGAGTPPSPDDPSGAISRYIPTPLHWPTPLHDTIFGYEWLIKNLSPPGLKRRAIYVYGSYLGASLASSLALTESHTHEPMAVRGLMAFNGIYNWSRMLPGHPTNKIILDDAVAAAEAAAEKADPIEPEATGDPSGGVVALNDQDVAPLKGLVPTLFRHPFNLFDPFASPVLFFHTAGMPVPPKFDPPKSYRDLGGAADPDDDLPYVYSDPEDTPPPTFYDDEEDGVGGGRESTTGIADKDLDFTAFSKWPPPPPRKGYFAFPPLTSSLKIPETLLMHTTSTATPLLDAATGKKVPLARLRKLKSAENSFEAHALSLGNLMRKSINRMELRERLNWDPDIHGLREEAVRRVEVEDVGEVMRDEAGQIGESGLSDEGEEIALRWLQDRVG</sequence>
<protein>
    <submittedName>
        <fullName evidence="2">Uncharacterized protein</fullName>
    </submittedName>
</protein>
<reference evidence="2 3" key="1">
    <citation type="submission" date="2015-09" db="EMBL/GenBank/DDBJ databases">
        <title>Host preference determinants of Valsa canker pathogens revealed by comparative genomics.</title>
        <authorList>
            <person name="Yin Z."/>
            <person name="Huang L."/>
        </authorList>
    </citation>
    <scope>NUCLEOTIDE SEQUENCE [LARGE SCALE GENOMIC DNA]</scope>
    <source>
        <strain evidence="2 3">03-1</strain>
    </source>
</reference>
<organism evidence="2 3">
    <name type="scientific">Cytospora schulzeri</name>
    <dbReference type="NCBI Taxonomy" id="448051"/>
    <lineage>
        <taxon>Eukaryota</taxon>
        <taxon>Fungi</taxon>
        <taxon>Dikarya</taxon>
        <taxon>Ascomycota</taxon>
        <taxon>Pezizomycotina</taxon>
        <taxon>Sordariomycetes</taxon>
        <taxon>Sordariomycetidae</taxon>
        <taxon>Diaporthales</taxon>
        <taxon>Cytosporaceae</taxon>
        <taxon>Cytospora</taxon>
    </lineage>
</organism>
<evidence type="ECO:0000313" key="3">
    <source>
        <dbReference type="Proteomes" id="UP000283895"/>
    </source>
</evidence>
<feature type="region of interest" description="Disordered" evidence="1">
    <location>
        <begin position="79"/>
        <end position="99"/>
    </location>
</feature>
<dbReference type="InterPro" id="IPR029058">
    <property type="entry name" value="AB_hydrolase_fold"/>
</dbReference>
<evidence type="ECO:0000256" key="1">
    <source>
        <dbReference type="SAM" id="MobiDB-lite"/>
    </source>
</evidence>
<dbReference type="Proteomes" id="UP000283895">
    <property type="component" value="Unassembled WGS sequence"/>
</dbReference>
<gene>
    <name evidence="2" type="ORF">VMCG_05890</name>
</gene>
<accession>A0A423WD12</accession>
<dbReference type="STRING" id="356882.A0A423WD12"/>
<dbReference type="SUPFAM" id="SSF53474">
    <property type="entry name" value="alpha/beta-Hydrolases"/>
    <property type="match status" value="1"/>
</dbReference>
<dbReference type="OrthoDB" id="5396420at2759"/>
<dbReference type="Gene3D" id="3.40.50.1820">
    <property type="entry name" value="alpha/beta hydrolase"/>
    <property type="match status" value="1"/>
</dbReference>
<comment type="caution">
    <text evidence="2">The sequence shown here is derived from an EMBL/GenBank/DDBJ whole genome shotgun (WGS) entry which is preliminary data.</text>
</comment>